<sequence length="166" mass="19290">MAKVTKEHGFTLVDALISLVVLASTSLVIQLVIQTNRHIKPMTLSTCANWYLFVAELESHKHQFELQDVANQRLFLVNRANHKKYSLCENHTIYLRGEKGGYLPVLTDYEQHSLQMQQLDNKRVLVSAKTTDGKRHYAKVCFLQKKRQRVVGSHFTNEHFDQHHSY</sequence>
<dbReference type="AlphaFoldDB" id="A0A9D2AKS2"/>
<comment type="caution">
    <text evidence="2">The sequence shown here is derived from an EMBL/GenBank/DDBJ whole genome shotgun (WGS) entry which is preliminary data.</text>
</comment>
<accession>A0A9D2AKS2</accession>
<feature type="transmembrane region" description="Helical" evidence="1">
    <location>
        <begin position="12"/>
        <end position="33"/>
    </location>
</feature>
<evidence type="ECO:0000313" key="2">
    <source>
        <dbReference type="EMBL" id="HIX35751.1"/>
    </source>
</evidence>
<reference evidence="2" key="2">
    <citation type="submission" date="2021-04" db="EMBL/GenBank/DDBJ databases">
        <authorList>
            <person name="Gilroy R."/>
        </authorList>
    </citation>
    <scope>NUCLEOTIDE SEQUENCE</scope>
    <source>
        <strain evidence="2">ChiSxjej3B15-572</strain>
    </source>
</reference>
<organism evidence="2 3">
    <name type="scientific">Candidatus Limosilactobacillus merdigallinarum</name>
    <dbReference type="NCBI Taxonomy" id="2838652"/>
    <lineage>
        <taxon>Bacteria</taxon>
        <taxon>Bacillati</taxon>
        <taxon>Bacillota</taxon>
        <taxon>Bacilli</taxon>
        <taxon>Lactobacillales</taxon>
        <taxon>Lactobacillaceae</taxon>
        <taxon>Limosilactobacillus</taxon>
    </lineage>
</organism>
<evidence type="ECO:0000313" key="3">
    <source>
        <dbReference type="Proteomes" id="UP000824231"/>
    </source>
</evidence>
<protein>
    <submittedName>
        <fullName evidence="2">ComGF family competence protein</fullName>
    </submittedName>
</protein>
<keyword evidence="1" id="KW-0812">Transmembrane</keyword>
<evidence type="ECO:0000256" key="1">
    <source>
        <dbReference type="SAM" id="Phobius"/>
    </source>
</evidence>
<keyword evidence="1" id="KW-1133">Transmembrane helix</keyword>
<reference evidence="2" key="1">
    <citation type="journal article" date="2021" name="PeerJ">
        <title>Extensive microbial diversity within the chicken gut microbiome revealed by metagenomics and culture.</title>
        <authorList>
            <person name="Gilroy R."/>
            <person name="Ravi A."/>
            <person name="Getino M."/>
            <person name="Pursley I."/>
            <person name="Horton D.L."/>
            <person name="Alikhan N.F."/>
            <person name="Baker D."/>
            <person name="Gharbi K."/>
            <person name="Hall N."/>
            <person name="Watson M."/>
            <person name="Adriaenssens E.M."/>
            <person name="Foster-Nyarko E."/>
            <person name="Jarju S."/>
            <person name="Secka A."/>
            <person name="Antonio M."/>
            <person name="Oren A."/>
            <person name="Chaudhuri R.R."/>
            <person name="La Ragione R."/>
            <person name="Hildebrand F."/>
            <person name="Pallen M.J."/>
        </authorList>
    </citation>
    <scope>NUCLEOTIDE SEQUENCE</scope>
    <source>
        <strain evidence="2">ChiSxjej3B15-572</strain>
    </source>
</reference>
<proteinExistence type="predicted"/>
<dbReference type="Proteomes" id="UP000824231">
    <property type="component" value="Unassembled WGS sequence"/>
</dbReference>
<dbReference type="EMBL" id="DXFH01000022">
    <property type="protein sequence ID" value="HIX35751.1"/>
    <property type="molecule type" value="Genomic_DNA"/>
</dbReference>
<gene>
    <name evidence="2" type="ORF">H9856_05095</name>
</gene>
<dbReference type="Pfam" id="PF15980">
    <property type="entry name" value="ComGF"/>
    <property type="match status" value="1"/>
</dbReference>
<keyword evidence="1" id="KW-0472">Membrane</keyword>
<dbReference type="InterPro" id="IPR016977">
    <property type="entry name" value="ComGF"/>
</dbReference>
<name>A0A9D2AKS2_9LACO</name>